<evidence type="ECO:0000259" key="5">
    <source>
        <dbReference type="PROSITE" id="PS51118"/>
    </source>
</evidence>
<dbReference type="Pfam" id="PF01638">
    <property type="entry name" value="HxlR"/>
    <property type="match status" value="1"/>
</dbReference>
<dbReference type="RefSeq" id="WP_235050894.1">
    <property type="nucleotide sequence ID" value="NZ_JAKFHA010000002.1"/>
</dbReference>
<dbReference type="Proteomes" id="UP001165378">
    <property type="component" value="Unassembled WGS sequence"/>
</dbReference>
<keyword evidence="1" id="KW-0805">Transcription regulation</keyword>
<evidence type="ECO:0000313" key="6">
    <source>
        <dbReference type="EMBL" id="MCF2526758.1"/>
    </source>
</evidence>
<keyword evidence="2" id="KW-0238">DNA-binding</keyword>
<dbReference type="AlphaFoldDB" id="A0AA41PW04"/>
<name>A0AA41PW04_9ACTN</name>
<dbReference type="PANTHER" id="PTHR33204:SF18">
    <property type="entry name" value="TRANSCRIPTIONAL REGULATORY PROTEIN"/>
    <property type="match status" value="1"/>
</dbReference>
<keyword evidence="7" id="KW-1185">Reference proteome</keyword>
<evidence type="ECO:0000256" key="3">
    <source>
        <dbReference type="ARBA" id="ARBA00023163"/>
    </source>
</evidence>
<dbReference type="Gene3D" id="1.10.10.10">
    <property type="entry name" value="Winged helix-like DNA-binding domain superfamily/Winged helix DNA-binding domain"/>
    <property type="match status" value="1"/>
</dbReference>
<dbReference type="EMBL" id="JAKFHA010000002">
    <property type="protein sequence ID" value="MCF2526758.1"/>
    <property type="molecule type" value="Genomic_DNA"/>
</dbReference>
<evidence type="ECO:0000256" key="2">
    <source>
        <dbReference type="ARBA" id="ARBA00023125"/>
    </source>
</evidence>
<feature type="domain" description="HTH hxlR-type" evidence="5">
    <location>
        <begin position="11"/>
        <end position="108"/>
    </location>
</feature>
<evidence type="ECO:0000256" key="1">
    <source>
        <dbReference type="ARBA" id="ARBA00023015"/>
    </source>
</evidence>
<evidence type="ECO:0000313" key="7">
    <source>
        <dbReference type="Proteomes" id="UP001165378"/>
    </source>
</evidence>
<accession>A0AA41PW04</accession>
<dbReference type="PANTHER" id="PTHR33204">
    <property type="entry name" value="TRANSCRIPTIONAL REGULATOR, MARR FAMILY"/>
    <property type="match status" value="1"/>
</dbReference>
<comment type="caution">
    <text evidence="6">The sequence shown here is derived from an EMBL/GenBank/DDBJ whole genome shotgun (WGS) entry which is preliminary data.</text>
</comment>
<dbReference type="GO" id="GO:0003677">
    <property type="term" value="F:DNA binding"/>
    <property type="evidence" value="ECO:0007669"/>
    <property type="project" value="UniProtKB-KW"/>
</dbReference>
<keyword evidence="3" id="KW-0804">Transcription</keyword>
<gene>
    <name evidence="6" type="ORF">LZ495_05925</name>
</gene>
<dbReference type="InterPro" id="IPR036388">
    <property type="entry name" value="WH-like_DNA-bd_sf"/>
</dbReference>
<feature type="compositionally biased region" description="Low complexity" evidence="4">
    <location>
        <begin position="168"/>
        <end position="200"/>
    </location>
</feature>
<protein>
    <submittedName>
        <fullName evidence="6">Helix-turn-helix transcriptional regulator</fullName>
    </submittedName>
</protein>
<feature type="region of interest" description="Disordered" evidence="4">
    <location>
        <begin position="162"/>
        <end position="200"/>
    </location>
</feature>
<evidence type="ECO:0000256" key="4">
    <source>
        <dbReference type="SAM" id="MobiDB-lite"/>
    </source>
</evidence>
<organism evidence="6 7">
    <name type="scientific">Yinghuangia soli</name>
    <dbReference type="NCBI Taxonomy" id="2908204"/>
    <lineage>
        <taxon>Bacteria</taxon>
        <taxon>Bacillati</taxon>
        <taxon>Actinomycetota</taxon>
        <taxon>Actinomycetes</taxon>
        <taxon>Kitasatosporales</taxon>
        <taxon>Streptomycetaceae</taxon>
        <taxon>Yinghuangia</taxon>
    </lineage>
</organism>
<dbReference type="SUPFAM" id="SSF46785">
    <property type="entry name" value="Winged helix' DNA-binding domain"/>
    <property type="match status" value="1"/>
</dbReference>
<reference evidence="6" key="1">
    <citation type="submission" date="2022-01" db="EMBL/GenBank/DDBJ databases">
        <title>Genome-Based Taxonomic Classification of the Phylum Actinobacteria.</title>
        <authorList>
            <person name="Gao Y."/>
        </authorList>
    </citation>
    <scope>NUCLEOTIDE SEQUENCE</scope>
    <source>
        <strain evidence="6">KLBMP 8922</strain>
    </source>
</reference>
<dbReference type="PROSITE" id="PS51118">
    <property type="entry name" value="HTH_HXLR"/>
    <property type="match status" value="1"/>
</dbReference>
<proteinExistence type="predicted"/>
<dbReference type="InterPro" id="IPR002577">
    <property type="entry name" value="HTH_HxlR"/>
</dbReference>
<sequence length="200" mass="21535">MKRTPFGTWPCSIARAVDLLGDWWTPLVLREAFFGSRRFEEFQRNLGIGRNVLAQRLNRLVDEGMLDRLPYQDRPLRHEYVPTAKGRDFFPVLAAIIAWGDTWLAGDEGAPVVLRHRTCGHETRAAVVCAGCGDELRIEDMDPLPGPGLPAELAEAAVAAGRFAPRSGPAHAPAQPAPPGATGALPDAPQAPEAEAPGAC</sequence>
<dbReference type="InterPro" id="IPR036390">
    <property type="entry name" value="WH_DNA-bd_sf"/>
</dbReference>